<feature type="compositionally biased region" description="Acidic residues" evidence="1">
    <location>
        <begin position="199"/>
        <end position="209"/>
    </location>
</feature>
<evidence type="ECO:0000256" key="2">
    <source>
        <dbReference type="SAM" id="SignalP"/>
    </source>
</evidence>
<dbReference type="EMBL" id="CP054705">
    <property type="protein sequence ID" value="QQK74371.1"/>
    <property type="molecule type" value="Genomic_DNA"/>
</dbReference>
<accession>A0A7T6YZU7</accession>
<reference evidence="4 5" key="1">
    <citation type="submission" date="2020-06" db="EMBL/GenBank/DDBJ databases">
        <title>Genomic analysis of Salicibibacter sp. NKC5-3.</title>
        <authorList>
            <person name="Oh Y.J."/>
        </authorList>
    </citation>
    <scope>NUCLEOTIDE SEQUENCE [LARGE SCALE GENOMIC DNA]</scope>
    <source>
        <strain evidence="4 5">NKC5-3</strain>
    </source>
</reference>
<keyword evidence="5" id="KW-1185">Reference proteome</keyword>
<evidence type="ECO:0000259" key="3">
    <source>
        <dbReference type="Pfam" id="PF17898"/>
    </source>
</evidence>
<feature type="signal peptide" evidence="2">
    <location>
        <begin position="1"/>
        <end position="22"/>
    </location>
</feature>
<feature type="compositionally biased region" description="Gly residues" evidence="1">
    <location>
        <begin position="210"/>
        <end position="219"/>
    </location>
</feature>
<evidence type="ECO:0000313" key="4">
    <source>
        <dbReference type="EMBL" id="QQK74371.1"/>
    </source>
</evidence>
<feature type="chain" id="PRO_5032576762" evidence="2">
    <location>
        <begin position="23"/>
        <end position="219"/>
    </location>
</feature>
<dbReference type="InterPro" id="IPR041262">
    <property type="entry name" value="GerD_central"/>
</dbReference>
<keyword evidence="2" id="KW-0732">Signal</keyword>
<dbReference type="NCBIfam" id="NF040801">
    <property type="entry name" value="spore_GerD"/>
    <property type="match status" value="1"/>
</dbReference>
<evidence type="ECO:0000256" key="1">
    <source>
        <dbReference type="SAM" id="MobiDB-lite"/>
    </source>
</evidence>
<feature type="region of interest" description="Disordered" evidence="1">
    <location>
        <begin position="171"/>
        <end position="219"/>
    </location>
</feature>
<dbReference type="PROSITE" id="PS51257">
    <property type="entry name" value="PROKAR_LIPOPROTEIN"/>
    <property type="match status" value="1"/>
</dbReference>
<protein>
    <submittedName>
        <fullName evidence="4">Spore gernimation protein GerD</fullName>
    </submittedName>
</protein>
<name>A0A7T6YZU7_9BACI</name>
<feature type="compositionally biased region" description="Low complexity" evidence="1">
    <location>
        <begin position="173"/>
        <end position="193"/>
    </location>
</feature>
<proteinExistence type="predicted"/>
<dbReference type="KEGG" id="scia:HUG15_01265"/>
<dbReference type="Pfam" id="PF17898">
    <property type="entry name" value="GerD"/>
    <property type="match status" value="1"/>
</dbReference>
<evidence type="ECO:0000313" key="5">
    <source>
        <dbReference type="Proteomes" id="UP000595823"/>
    </source>
</evidence>
<feature type="domain" description="Spore germination GerD central core" evidence="3">
    <location>
        <begin position="72"/>
        <end position="182"/>
    </location>
</feature>
<organism evidence="4 5">
    <name type="scientific">Salicibibacter cibarius</name>
    <dbReference type="NCBI Taxonomy" id="2743000"/>
    <lineage>
        <taxon>Bacteria</taxon>
        <taxon>Bacillati</taxon>
        <taxon>Bacillota</taxon>
        <taxon>Bacilli</taxon>
        <taxon>Bacillales</taxon>
        <taxon>Bacillaceae</taxon>
        <taxon>Salicibibacter</taxon>
    </lineage>
</organism>
<dbReference type="Proteomes" id="UP000595823">
    <property type="component" value="Chromosome"/>
</dbReference>
<gene>
    <name evidence="4" type="ORF">HUG15_01265</name>
</gene>
<dbReference type="AlphaFoldDB" id="A0A7T6YZU7"/>
<sequence>MALGVKQALFLILLLLFMTGCAALQSQGGSSGNEPQEFENTKEMVTDVLKTEDGKAALEEVLTDEDMQASILMEQDFVQDTVQTTLTSENGQQYFQEVMQQPDFQENVAKSMQQENEAILKRLMKDPEYQQMMMEVMQDPEMQQEHVKLLKSKTFREEMQTAIEEAFDNPNFQQQLSDLMEQQQQEGSDSQESNGGGDNQEDSDQEEDGSSGGSGGEGG</sequence>